<comment type="caution">
    <text evidence="1">The sequence shown here is derived from an EMBL/GenBank/DDBJ whole genome shotgun (WGS) entry which is preliminary data.</text>
</comment>
<gene>
    <name evidence="1" type="ORF">AT959_19425</name>
</gene>
<evidence type="ECO:0000313" key="2">
    <source>
        <dbReference type="Proteomes" id="UP000070186"/>
    </source>
</evidence>
<proteinExistence type="predicted"/>
<dbReference type="Proteomes" id="UP000070186">
    <property type="component" value="Unassembled WGS sequence"/>
</dbReference>
<keyword evidence="2" id="KW-1185">Reference proteome</keyword>
<dbReference type="AlphaFoldDB" id="A0A133XDH9"/>
<sequence>MDVSYFFNRRLEFIRQLYDTASAPYVERKRKIEAEEEPFVPPYSEDAEPAFLSEWIEADESLHVLAYSCVSMLAAALHLYLGSWVSESRVPVDEALKKSFKKIGWFPGYRTHYSQRFAINFEACPENLQLLEEVVLARNRFEHPPSITSIRTNYADADLKKLPHPFFVDEREAALFADAEEGERAWFIPPTLHVTEKQLLAAIAVVEGFGKWFGAEIENRVYAQ</sequence>
<dbReference type="EMBL" id="LODL01000040">
    <property type="protein sequence ID" value="KXB28994.1"/>
    <property type="molecule type" value="Genomic_DNA"/>
</dbReference>
<dbReference type="RefSeq" id="WP_066887090.1">
    <property type="nucleotide sequence ID" value="NZ_LODL01000040.1"/>
</dbReference>
<name>A0A133XDH9_9RHOO</name>
<reference evidence="1 2" key="1">
    <citation type="submission" date="2015-12" db="EMBL/GenBank/DDBJ databases">
        <title>Nitrous oxide reduction kinetics distinguish bacteria harboring typical versus atypical NosZ.</title>
        <authorList>
            <person name="Yoon S."/>
            <person name="Nissen S."/>
            <person name="Park D."/>
            <person name="Sanford R.A."/>
            <person name="Loeffler F.E."/>
        </authorList>
    </citation>
    <scope>NUCLEOTIDE SEQUENCE [LARGE SCALE GENOMIC DNA]</scope>
    <source>
        <strain evidence="1 2">ATCC BAA-841</strain>
    </source>
</reference>
<protein>
    <submittedName>
        <fullName evidence="1">Uncharacterized protein</fullName>
    </submittedName>
</protein>
<organism evidence="1 2">
    <name type="scientific">Dechloromonas denitrificans</name>
    <dbReference type="NCBI Taxonomy" id="281362"/>
    <lineage>
        <taxon>Bacteria</taxon>
        <taxon>Pseudomonadati</taxon>
        <taxon>Pseudomonadota</taxon>
        <taxon>Betaproteobacteria</taxon>
        <taxon>Rhodocyclales</taxon>
        <taxon>Azonexaceae</taxon>
        <taxon>Dechloromonas</taxon>
    </lineage>
</organism>
<accession>A0A133XDH9</accession>
<evidence type="ECO:0000313" key="1">
    <source>
        <dbReference type="EMBL" id="KXB28994.1"/>
    </source>
</evidence>